<dbReference type="CDD" id="cd08977">
    <property type="entry name" value="SusD"/>
    <property type="match status" value="1"/>
</dbReference>
<feature type="signal peptide" evidence="6">
    <location>
        <begin position="1"/>
        <end position="26"/>
    </location>
</feature>
<evidence type="ECO:0000256" key="6">
    <source>
        <dbReference type="SAM" id="SignalP"/>
    </source>
</evidence>
<reference evidence="8 9" key="1">
    <citation type="submission" date="2018-04" db="EMBL/GenBank/DDBJ databases">
        <title>Flavobacterium sp. nov., isolated from glacier ice.</title>
        <authorList>
            <person name="Liu Q."/>
            <person name="Xin Y.-H."/>
        </authorList>
    </citation>
    <scope>NUCLEOTIDE SEQUENCE [LARGE SCALE GENOMIC DNA]</scope>
    <source>
        <strain evidence="8 9">RB1R5</strain>
    </source>
</reference>
<dbReference type="EMBL" id="QCZI01000002">
    <property type="protein sequence ID" value="PWA06814.1"/>
    <property type="molecule type" value="Genomic_DNA"/>
</dbReference>
<evidence type="ECO:0000256" key="5">
    <source>
        <dbReference type="ARBA" id="ARBA00023237"/>
    </source>
</evidence>
<evidence type="ECO:0000256" key="1">
    <source>
        <dbReference type="ARBA" id="ARBA00004442"/>
    </source>
</evidence>
<evidence type="ECO:0000313" key="9">
    <source>
        <dbReference type="Proteomes" id="UP000245449"/>
    </source>
</evidence>
<comment type="similarity">
    <text evidence="2">Belongs to the SusD family.</text>
</comment>
<dbReference type="Gene3D" id="1.10.3780.10">
    <property type="entry name" value="SusD-like"/>
    <property type="match status" value="1"/>
</dbReference>
<dbReference type="OrthoDB" id="5694214at2"/>
<dbReference type="AlphaFoldDB" id="A0A2U1JPB0"/>
<evidence type="ECO:0000256" key="2">
    <source>
        <dbReference type="ARBA" id="ARBA00006275"/>
    </source>
</evidence>
<keyword evidence="9" id="KW-1185">Reference proteome</keyword>
<keyword evidence="4" id="KW-0472">Membrane</keyword>
<feature type="domain" description="RagB/SusD" evidence="7">
    <location>
        <begin position="352"/>
        <end position="538"/>
    </location>
</feature>
<name>A0A2U1JPB0_9FLAO</name>
<dbReference type="Gene3D" id="1.25.40.10">
    <property type="entry name" value="Tetratricopeptide repeat domain"/>
    <property type="match status" value="1"/>
</dbReference>
<dbReference type="InterPro" id="IPR012944">
    <property type="entry name" value="SusD_RagB_dom"/>
</dbReference>
<sequence length="538" mass="59741">MKSIIKITNLRWIFILSLLFSLSSCQNDLNLVTKDDDQALSEQFFANNPNSYKQFLAKIYAGYVVTGQTGPAGDSDLGSSVDEGFSQYLRGYWQCQELTTDEAIIAWGESDNKTIKDLNFNTWDKDNVFTEAFFARVFYQIGLCNEFLRETTDAKLNTRGVSGDLRSQISKFRAEVRFLRALTYYHGIDIFGKLPFMTDADPLGIKPPMQSREFIFNFIIADLGAIDGDLAAPKTNEYGRADQAAAWMLKAKLLLNSKVYTGVDRSPEALTAVNKVISSGYSIITNRSKLFQADNNTNGAQNEIIFPLCSDGLKSQTWGGMTYLVHASCDNAVGKLLGVDSGWKGYRVRKEFYESVGTDDARVAYVSGNTDPASITTPSVDSDPNAFNQGKKLTKFTNIRSDGALAQSVSMPDTDFPLFRMGDAYLMYAELAANGFGDKTIAKGYINDLRTRANPSAATVTESEVTPDLVLNERAKELYWEGCRRQDLIRFGKYLSGYNWEWKGGVQTGVSLPETKLLFAIPSSELRANSNLSQNPGY</sequence>
<comment type="subcellular location">
    <subcellularLocation>
        <location evidence="1">Cell outer membrane</location>
    </subcellularLocation>
</comment>
<evidence type="ECO:0000256" key="4">
    <source>
        <dbReference type="ARBA" id="ARBA00023136"/>
    </source>
</evidence>
<dbReference type="Gene3D" id="1.25.40.390">
    <property type="match status" value="1"/>
</dbReference>
<gene>
    <name evidence="8" type="ORF">DB895_02175</name>
</gene>
<protein>
    <submittedName>
        <fullName evidence="8">RagB/SusD family nutrient uptake outer membrane protein</fullName>
    </submittedName>
</protein>
<feature type="chain" id="PRO_5015686748" evidence="6">
    <location>
        <begin position="27"/>
        <end position="538"/>
    </location>
</feature>
<evidence type="ECO:0000256" key="3">
    <source>
        <dbReference type="ARBA" id="ARBA00022729"/>
    </source>
</evidence>
<dbReference type="RefSeq" id="WP_116723714.1">
    <property type="nucleotide sequence ID" value="NZ_QCZI01000002.1"/>
</dbReference>
<dbReference type="SUPFAM" id="SSF48452">
    <property type="entry name" value="TPR-like"/>
    <property type="match status" value="1"/>
</dbReference>
<keyword evidence="5" id="KW-0998">Cell outer membrane</keyword>
<accession>A0A2U1JPB0</accession>
<evidence type="ECO:0000313" key="8">
    <source>
        <dbReference type="EMBL" id="PWA06814.1"/>
    </source>
</evidence>
<proteinExistence type="inferred from homology"/>
<comment type="caution">
    <text evidence="8">The sequence shown here is derived from an EMBL/GenBank/DDBJ whole genome shotgun (WGS) entry which is preliminary data.</text>
</comment>
<dbReference type="InterPro" id="IPR011990">
    <property type="entry name" value="TPR-like_helical_dom_sf"/>
</dbReference>
<dbReference type="PROSITE" id="PS51257">
    <property type="entry name" value="PROKAR_LIPOPROTEIN"/>
    <property type="match status" value="1"/>
</dbReference>
<dbReference type="Proteomes" id="UP000245449">
    <property type="component" value="Unassembled WGS sequence"/>
</dbReference>
<organism evidence="8 9">
    <name type="scientific">Flavobacterium psychrotolerans</name>
    <dbReference type="NCBI Taxonomy" id="2169410"/>
    <lineage>
        <taxon>Bacteria</taxon>
        <taxon>Pseudomonadati</taxon>
        <taxon>Bacteroidota</taxon>
        <taxon>Flavobacteriia</taxon>
        <taxon>Flavobacteriales</taxon>
        <taxon>Flavobacteriaceae</taxon>
        <taxon>Flavobacterium</taxon>
    </lineage>
</organism>
<dbReference type="Pfam" id="PF07980">
    <property type="entry name" value="SusD_RagB"/>
    <property type="match status" value="1"/>
</dbReference>
<dbReference type="GO" id="GO:0009279">
    <property type="term" value="C:cell outer membrane"/>
    <property type="evidence" value="ECO:0007669"/>
    <property type="project" value="UniProtKB-SubCell"/>
</dbReference>
<evidence type="ECO:0000259" key="7">
    <source>
        <dbReference type="Pfam" id="PF07980"/>
    </source>
</evidence>
<keyword evidence="3 6" id="KW-0732">Signal</keyword>